<protein>
    <submittedName>
        <fullName evidence="1">Uncharacterized protein</fullName>
    </submittedName>
</protein>
<sequence length="156" mass="16089">MAGISDWLSQLMNNGAGNSQYATGTGVGTDGQLGGAGVMLDLGQGGSGQGTGGLLDYSSLGGIQKSPGTGLGFNTQTGQLALSGLGSLYSLFASNKALGLAQDQFDFTKKTTNTNLRNQTQSYNTALEDKITARAAMQGNDSNYVNDYLQKNRLSS</sequence>
<organism evidence="1">
    <name type="scientific">Pseudomonas phage Arace01</name>
    <dbReference type="NCBI Taxonomy" id="3138526"/>
    <lineage>
        <taxon>Viruses</taxon>
    </lineage>
</organism>
<gene>
    <name evidence="1" type="ORF">Arace01_00066</name>
</gene>
<evidence type="ECO:0000313" key="1">
    <source>
        <dbReference type="EMBL" id="XAI69732.1"/>
    </source>
</evidence>
<accession>A0AAU6W0D4</accession>
<reference evidence="1" key="1">
    <citation type="journal article" date="2024" name="J. Gen. Virol.">
        <title>Novel phages of Pseudomonas syringae unveil numerous potential auxiliary metabolic genes.</title>
        <authorList>
            <person name="Feltin C."/>
            <person name="Garneau J.R."/>
            <person name="Morris C.E."/>
            <person name="Berard A."/>
            <person name="Torres-Barcelo C."/>
        </authorList>
    </citation>
    <scope>NUCLEOTIDE SEQUENCE</scope>
</reference>
<name>A0AAU6W0D4_9VIRU</name>
<proteinExistence type="predicted"/>
<dbReference type="EMBL" id="PP179312">
    <property type="protein sequence ID" value="XAI69732.1"/>
    <property type="molecule type" value="Genomic_DNA"/>
</dbReference>